<evidence type="ECO:0000256" key="4">
    <source>
        <dbReference type="ARBA" id="ARBA00023102"/>
    </source>
</evidence>
<dbReference type="PANTHER" id="PTHR23133:SF2">
    <property type="entry name" value="IMIDAZOLEGLYCEROL-PHOSPHATE DEHYDRATASE"/>
    <property type="match status" value="1"/>
</dbReference>
<dbReference type="PROSITE" id="PS00955">
    <property type="entry name" value="IGP_DEHYDRATASE_2"/>
    <property type="match status" value="1"/>
</dbReference>
<comment type="similarity">
    <text evidence="6 7">Belongs to the imidazoleglycerol-phosphate dehydratase family.</text>
</comment>
<dbReference type="InterPro" id="IPR020568">
    <property type="entry name" value="Ribosomal_Su5_D2-typ_SF"/>
</dbReference>
<comment type="subcellular location">
    <subcellularLocation>
        <location evidence="6 7">Cytoplasm</location>
    </subcellularLocation>
</comment>
<dbReference type="GO" id="GO:0005737">
    <property type="term" value="C:cytoplasm"/>
    <property type="evidence" value="ECO:0007669"/>
    <property type="project" value="UniProtKB-SubCell"/>
</dbReference>
<dbReference type="FunFam" id="3.30.230.40:FF:000001">
    <property type="entry name" value="Imidazoleglycerol-phosphate dehydratase HisB"/>
    <property type="match status" value="1"/>
</dbReference>
<evidence type="ECO:0000256" key="7">
    <source>
        <dbReference type="RuleBase" id="RU000599"/>
    </source>
</evidence>
<dbReference type="Gene3D" id="3.30.230.40">
    <property type="entry name" value="Imidazole glycerol phosphate dehydratase, domain 1"/>
    <property type="match status" value="2"/>
</dbReference>
<dbReference type="PROSITE" id="PS00954">
    <property type="entry name" value="IGP_DEHYDRATASE_1"/>
    <property type="match status" value="1"/>
</dbReference>
<comment type="caution">
    <text evidence="8">The sequence shown here is derived from an EMBL/GenBank/DDBJ whole genome shotgun (WGS) entry which is preliminary data.</text>
</comment>
<comment type="catalytic activity">
    <reaction evidence="6 7">
        <text>D-erythro-1-(imidazol-4-yl)glycerol 3-phosphate = 3-(imidazol-4-yl)-2-oxopropyl phosphate + H2O</text>
        <dbReference type="Rhea" id="RHEA:11040"/>
        <dbReference type="ChEBI" id="CHEBI:15377"/>
        <dbReference type="ChEBI" id="CHEBI:57766"/>
        <dbReference type="ChEBI" id="CHEBI:58278"/>
        <dbReference type="EC" id="4.2.1.19"/>
    </reaction>
</comment>
<gene>
    <name evidence="6 8" type="primary">hisB</name>
    <name evidence="8" type="ORF">CLIT_11c01320</name>
</gene>
<evidence type="ECO:0000256" key="6">
    <source>
        <dbReference type="HAMAP-Rule" id="MF_00076"/>
    </source>
</evidence>
<dbReference type="NCBIfam" id="NF002114">
    <property type="entry name" value="PRK00951.2-4"/>
    <property type="match status" value="1"/>
</dbReference>
<keyword evidence="4 6" id="KW-0368">Histidine biosynthesis</keyword>
<organism evidence="8 9">
    <name type="scientific">Peptoclostridium litorale DSM 5388</name>
    <dbReference type="NCBI Taxonomy" id="1121324"/>
    <lineage>
        <taxon>Bacteria</taxon>
        <taxon>Bacillati</taxon>
        <taxon>Bacillota</taxon>
        <taxon>Clostridia</taxon>
        <taxon>Peptostreptococcales</taxon>
        <taxon>Peptoclostridiaceae</taxon>
        <taxon>Peptoclostridium</taxon>
    </lineage>
</organism>
<dbReference type="InterPro" id="IPR038494">
    <property type="entry name" value="IGPD_sf"/>
</dbReference>
<reference evidence="8 9" key="1">
    <citation type="submission" date="2014-03" db="EMBL/GenBank/DDBJ databases">
        <title>Genome sequence of Clostridium litorale W6, DSM 5388.</title>
        <authorList>
            <person name="Poehlein A."/>
            <person name="Jagirdar A."/>
            <person name="Khonsari B."/>
            <person name="Chibani C.M."/>
            <person name="Gutierrez Gutierrez D.A."/>
            <person name="Davydova E."/>
            <person name="Alghaithi H.S."/>
            <person name="Nair K.P."/>
            <person name="Dhamotharan K."/>
            <person name="Chandran L."/>
            <person name="G W."/>
            <person name="Daniel R."/>
        </authorList>
    </citation>
    <scope>NUCLEOTIDE SEQUENCE [LARGE SCALE GENOMIC DNA]</scope>
    <source>
        <strain evidence="8 9">W6</strain>
    </source>
</reference>
<dbReference type="CDD" id="cd07914">
    <property type="entry name" value="IGPD"/>
    <property type="match status" value="1"/>
</dbReference>
<dbReference type="FunFam" id="3.30.230.40:FF:000003">
    <property type="entry name" value="Imidazoleglycerol-phosphate dehydratase HisB"/>
    <property type="match status" value="1"/>
</dbReference>
<keyword evidence="5 6" id="KW-0456">Lyase</keyword>
<dbReference type="HAMAP" id="MF_00076">
    <property type="entry name" value="HisB"/>
    <property type="match status" value="1"/>
</dbReference>
<evidence type="ECO:0000313" key="8">
    <source>
        <dbReference type="EMBL" id="KDR95103.1"/>
    </source>
</evidence>
<dbReference type="GO" id="GO:0004424">
    <property type="term" value="F:imidazoleglycerol-phosphate dehydratase activity"/>
    <property type="evidence" value="ECO:0007669"/>
    <property type="project" value="UniProtKB-UniRule"/>
</dbReference>
<keyword evidence="6" id="KW-0963">Cytoplasm</keyword>
<dbReference type="RefSeq" id="WP_038265052.1">
    <property type="nucleotide sequence ID" value="NZ_FSRH01000002.1"/>
</dbReference>
<dbReference type="Pfam" id="PF00475">
    <property type="entry name" value="IGPD"/>
    <property type="match status" value="1"/>
</dbReference>
<dbReference type="InterPro" id="IPR020565">
    <property type="entry name" value="ImidazoleglycerP_deHydtase_CS"/>
</dbReference>
<keyword evidence="3 6" id="KW-0028">Amino-acid biosynthesis</keyword>
<dbReference type="STRING" id="1121324.CLIT_11c01320"/>
<sequence length="195" mass="21574">MGRTCKKSRTTAETSIELSIDIDGSGKSRAVTGIGFFEHMLTLFSKHGIFDMQLEVEGDLHVDFHHTVEDVAIVLGSAFKEALGEKKGINRYGLAYTPMDEALTRVSLDIGGRPYLSFEYDFERDKVGEFDTELVEEFLRGFSNSLGANIHVDVIRGRNTHHIIESIFKGLGRAMSQAASINERITGVMSTKGVI</sequence>
<dbReference type="SUPFAM" id="SSF54211">
    <property type="entry name" value="Ribosomal protein S5 domain 2-like"/>
    <property type="match status" value="2"/>
</dbReference>
<evidence type="ECO:0000256" key="3">
    <source>
        <dbReference type="ARBA" id="ARBA00022605"/>
    </source>
</evidence>
<keyword evidence="9" id="KW-1185">Reference proteome</keyword>
<evidence type="ECO:0000256" key="1">
    <source>
        <dbReference type="ARBA" id="ARBA00005047"/>
    </source>
</evidence>
<dbReference type="PANTHER" id="PTHR23133">
    <property type="entry name" value="IMIDAZOLEGLYCEROL-PHOSPHATE DEHYDRATASE HIS7"/>
    <property type="match status" value="1"/>
</dbReference>
<dbReference type="UniPathway" id="UPA00031">
    <property type="reaction ID" value="UER00011"/>
</dbReference>
<dbReference type="AlphaFoldDB" id="A0A069REE2"/>
<accession>A0A069REE2</accession>
<dbReference type="OrthoDB" id="9790411at2"/>
<comment type="pathway">
    <text evidence="1 6 7">Amino-acid biosynthesis; L-histidine biosynthesis; L-histidine from 5-phospho-alpha-D-ribose 1-diphosphate: step 6/9.</text>
</comment>
<evidence type="ECO:0000313" key="9">
    <source>
        <dbReference type="Proteomes" id="UP000027946"/>
    </source>
</evidence>
<dbReference type="eggNOG" id="COG0131">
    <property type="taxonomic scope" value="Bacteria"/>
</dbReference>
<dbReference type="EMBL" id="JJMM01000011">
    <property type="protein sequence ID" value="KDR95103.1"/>
    <property type="molecule type" value="Genomic_DNA"/>
</dbReference>
<dbReference type="NCBIfam" id="NF002111">
    <property type="entry name" value="PRK00951.2-1"/>
    <property type="match status" value="1"/>
</dbReference>
<protein>
    <recommendedName>
        <fullName evidence="2 6">Imidazoleglycerol-phosphate dehydratase</fullName>
        <shortName evidence="6">IGPD</shortName>
        <ecNumber evidence="6 7">4.2.1.19</ecNumber>
    </recommendedName>
</protein>
<proteinExistence type="inferred from homology"/>
<name>A0A069REE2_PEPLI</name>
<dbReference type="Proteomes" id="UP000027946">
    <property type="component" value="Unassembled WGS sequence"/>
</dbReference>
<evidence type="ECO:0000256" key="5">
    <source>
        <dbReference type="ARBA" id="ARBA00023239"/>
    </source>
</evidence>
<dbReference type="InterPro" id="IPR000807">
    <property type="entry name" value="ImidazoleglycerolP_deHydtase"/>
</dbReference>
<dbReference type="GO" id="GO:0000105">
    <property type="term" value="P:L-histidine biosynthetic process"/>
    <property type="evidence" value="ECO:0007669"/>
    <property type="project" value="UniProtKB-UniRule"/>
</dbReference>
<evidence type="ECO:0000256" key="2">
    <source>
        <dbReference type="ARBA" id="ARBA00016664"/>
    </source>
</evidence>
<dbReference type="EC" id="4.2.1.19" evidence="6 7"/>